<sequence length="108" mass="12233">MGRNDLYLFGYLDPDGKTPLSGGPFSFLNVCEMKTAVDVAKSWERLWESGHIQRPSVVAMQATTDALHHTIKVLPAALTGPDIWMDTQMTRRSSFLISLNRHCARRNW</sequence>
<protein>
    <submittedName>
        <fullName evidence="1">Uncharacterized protein</fullName>
    </submittedName>
</protein>
<name>A0ABQ4NQS0_9RHOB</name>
<accession>A0ABQ4NQS0</accession>
<evidence type="ECO:0000313" key="2">
    <source>
        <dbReference type="Proteomes" id="UP000786693"/>
    </source>
</evidence>
<dbReference type="RefSeq" id="WP_220750189.1">
    <property type="nucleotide sequence ID" value="NZ_BPFH01000007.1"/>
</dbReference>
<organism evidence="1 2">
    <name type="scientific">Jannaschia pagri</name>
    <dbReference type="NCBI Taxonomy" id="2829797"/>
    <lineage>
        <taxon>Bacteria</taxon>
        <taxon>Pseudomonadati</taxon>
        <taxon>Pseudomonadota</taxon>
        <taxon>Alphaproteobacteria</taxon>
        <taxon>Rhodobacterales</taxon>
        <taxon>Roseobacteraceae</taxon>
        <taxon>Jannaschia</taxon>
    </lineage>
</organism>
<dbReference type="EMBL" id="BPFH01000007">
    <property type="protein sequence ID" value="GIT96691.1"/>
    <property type="molecule type" value="Genomic_DNA"/>
</dbReference>
<reference evidence="1 2" key="1">
    <citation type="submission" date="2021-05" db="EMBL/GenBank/DDBJ databases">
        <title>Bacteria Genome sequencing.</title>
        <authorList>
            <person name="Takabe Y."/>
            <person name="Nakajima Y."/>
            <person name="Suzuki S."/>
            <person name="Shiozaki T."/>
        </authorList>
    </citation>
    <scope>NUCLEOTIDE SEQUENCE [LARGE SCALE GENOMIC DNA]</scope>
    <source>
        <strain evidence="1 2">AI_62</strain>
    </source>
</reference>
<keyword evidence="2" id="KW-1185">Reference proteome</keyword>
<dbReference type="Proteomes" id="UP000786693">
    <property type="component" value="Unassembled WGS sequence"/>
</dbReference>
<comment type="caution">
    <text evidence="1">The sequence shown here is derived from an EMBL/GenBank/DDBJ whole genome shotgun (WGS) entry which is preliminary data.</text>
</comment>
<evidence type="ECO:0000313" key="1">
    <source>
        <dbReference type="EMBL" id="GIT96691.1"/>
    </source>
</evidence>
<gene>
    <name evidence="1" type="ORF">JANAI62_33140</name>
</gene>
<proteinExistence type="predicted"/>